<evidence type="ECO:0000256" key="1">
    <source>
        <dbReference type="SAM" id="MobiDB-lite"/>
    </source>
</evidence>
<keyword evidence="3" id="KW-1185">Reference proteome</keyword>
<accession>A0AAD8E9B4</accession>
<comment type="caution">
    <text evidence="2">The sequence shown here is derived from an EMBL/GenBank/DDBJ whole genome shotgun (WGS) entry which is preliminary data.</text>
</comment>
<sequence length="595" mass="61499">SSPMDVDTSQTLSPPPPGRVGGSIQLDVPTSPLPTSLSTPMSSSVTAPNSTLLAKSAPNSSGAAVSYLGNFISTPLPSLPDLTEEIFETNLVPAPALKTPLLNTVTLSKDHHSGSSQSCIVSPSVTTISTSTTSSKPVLAQPPTSASVSMDVGFIIPSQPAITTVSTSVTLPLAISIPNSVVTPTTITSHAVHSNGTTLQAHAVAAVQMCDFQTLFEDVTWLKHHPRPLAVCTFGARKVGALVCSSRKYDVVREGLREALSNGTDRSPHSNDIYGSASKTIIGGTLRPVLTDICAKSSYTSPSGKIFIPTIGLSKSHKLPLISNALHSSSVSSSSSTTMSSALKAVLPKPQQLTVKSAAGQNVANKDTIKNGLFHVPNILSGSLKRHAEMPRSSSNVSSKRTKRKHTQNVNPAEIIGSLLAKKNSRIAARGSHIPLVTVAIANGLAGNSASTQNDSNDPKNVQSSVGTDSLRTEVAKGLSSSNGTPVTEGATNVKAVSPNVQNVRIAAAPSTVQLTTSQITYLTTGPVTFQPIPVLSPQVISQIQLQSKSSGGGQSIPLKLLSGSGSVSLATSASTTARTMVLHHQEKDHGSSES</sequence>
<name>A0AAD8E9B4_DIPPU</name>
<protein>
    <submittedName>
        <fullName evidence="2">Uncharacterized protein</fullName>
    </submittedName>
</protein>
<feature type="non-terminal residue" evidence="2">
    <location>
        <position position="1"/>
    </location>
</feature>
<feature type="region of interest" description="Disordered" evidence="1">
    <location>
        <begin position="1"/>
        <end position="47"/>
    </location>
</feature>
<organism evidence="2 3">
    <name type="scientific">Diploptera punctata</name>
    <name type="common">Pacific beetle cockroach</name>
    <dbReference type="NCBI Taxonomy" id="6984"/>
    <lineage>
        <taxon>Eukaryota</taxon>
        <taxon>Metazoa</taxon>
        <taxon>Ecdysozoa</taxon>
        <taxon>Arthropoda</taxon>
        <taxon>Hexapoda</taxon>
        <taxon>Insecta</taxon>
        <taxon>Pterygota</taxon>
        <taxon>Neoptera</taxon>
        <taxon>Polyneoptera</taxon>
        <taxon>Dictyoptera</taxon>
        <taxon>Blattodea</taxon>
        <taxon>Blaberoidea</taxon>
        <taxon>Blaberidae</taxon>
        <taxon>Diplopterinae</taxon>
        <taxon>Diploptera</taxon>
    </lineage>
</organism>
<feature type="region of interest" description="Disordered" evidence="1">
    <location>
        <begin position="384"/>
        <end position="411"/>
    </location>
</feature>
<feature type="compositionally biased region" description="Polar residues" evidence="1">
    <location>
        <begin position="1"/>
        <end position="12"/>
    </location>
</feature>
<proteinExistence type="predicted"/>
<feature type="compositionally biased region" description="Low complexity" evidence="1">
    <location>
        <begin position="28"/>
        <end position="46"/>
    </location>
</feature>
<reference evidence="2" key="2">
    <citation type="submission" date="2023-05" db="EMBL/GenBank/DDBJ databases">
        <authorList>
            <person name="Fouks B."/>
        </authorList>
    </citation>
    <scope>NUCLEOTIDE SEQUENCE</scope>
    <source>
        <strain evidence="2">Stay&amp;Tobe</strain>
        <tissue evidence="2">Testes</tissue>
    </source>
</reference>
<evidence type="ECO:0000313" key="2">
    <source>
        <dbReference type="EMBL" id="KAJ9581651.1"/>
    </source>
</evidence>
<dbReference type="Proteomes" id="UP001233999">
    <property type="component" value="Unassembled WGS sequence"/>
</dbReference>
<dbReference type="EMBL" id="JASPKZ010007873">
    <property type="protein sequence ID" value="KAJ9581651.1"/>
    <property type="molecule type" value="Genomic_DNA"/>
</dbReference>
<gene>
    <name evidence="2" type="ORF">L9F63_023168</name>
</gene>
<reference evidence="2" key="1">
    <citation type="journal article" date="2023" name="IScience">
        <title>Live-bearing cockroach genome reveals convergent evolutionary mechanisms linked to viviparity in insects and beyond.</title>
        <authorList>
            <person name="Fouks B."/>
            <person name="Harrison M.C."/>
            <person name="Mikhailova A.A."/>
            <person name="Marchal E."/>
            <person name="English S."/>
            <person name="Carruthers M."/>
            <person name="Jennings E.C."/>
            <person name="Chiamaka E.L."/>
            <person name="Frigard R.A."/>
            <person name="Pippel M."/>
            <person name="Attardo G.M."/>
            <person name="Benoit J.B."/>
            <person name="Bornberg-Bauer E."/>
            <person name="Tobe S.S."/>
        </authorList>
    </citation>
    <scope>NUCLEOTIDE SEQUENCE</scope>
    <source>
        <strain evidence="2">Stay&amp;Tobe</strain>
    </source>
</reference>
<feature type="region of interest" description="Disordered" evidence="1">
    <location>
        <begin position="474"/>
        <end position="494"/>
    </location>
</feature>
<evidence type="ECO:0000313" key="3">
    <source>
        <dbReference type="Proteomes" id="UP001233999"/>
    </source>
</evidence>
<dbReference type="AlphaFoldDB" id="A0AAD8E9B4"/>